<gene>
    <name evidence="3" type="ORF">MTO99_14320</name>
</gene>
<feature type="transmembrane region" description="Helical" evidence="2">
    <location>
        <begin position="70"/>
        <end position="92"/>
    </location>
</feature>
<keyword evidence="4" id="KW-1185">Reference proteome</keyword>
<dbReference type="Pfam" id="PF03729">
    <property type="entry name" value="DUF308"/>
    <property type="match status" value="1"/>
</dbReference>
<feature type="transmembrane region" description="Helical" evidence="2">
    <location>
        <begin position="155"/>
        <end position="177"/>
    </location>
</feature>
<evidence type="ECO:0000256" key="1">
    <source>
        <dbReference type="SAM" id="MobiDB-lite"/>
    </source>
</evidence>
<dbReference type="InterPro" id="IPR005325">
    <property type="entry name" value="DUF308_memb"/>
</dbReference>
<accession>A0ABY4BVY6</accession>
<organism evidence="3 4">
    <name type="scientific">Agromyces larvae</name>
    <dbReference type="NCBI Taxonomy" id="2929802"/>
    <lineage>
        <taxon>Bacteria</taxon>
        <taxon>Bacillati</taxon>
        <taxon>Actinomycetota</taxon>
        <taxon>Actinomycetes</taxon>
        <taxon>Micrococcales</taxon>
        <taxon>Microbacteriaceae</taxon>
        <taxon>Agromyces</taxon>
    </lineage>
</organism>
<dbReference type="EMBL" id="CP094528">
    <property type="protein sequence ID" value="UOE43350.1"/>
    <property type="molecule type" value="Genomic_DNA"/>
</dbReference>
<evidence type="ECO:0000313" key="4">
    <source>
        <dbReference type="Proteomes" id="UP000832097"/>
    </source>
</evidence>
<keyword evidence="2" id="KW-0472">Membrane</keyword>
<dbReference type="RefSeq" id="WP_243554308.1">
    <property type="nucleotide sequence ID" value="NZ_CP094528.1"/>
</dbReference>
<feature type="region of interest" description="Disordered" evidence="1">
    <location>
        <begin position="182"/>
        <end position="208"/>
    </location>
</feature>
<feature type="transmembrane region" description="Helical" evidence="2">
    <location>
        <begin position="131"/>
        <end position="149"/>
    </location>
</feature>
<keyword evidence="2" id="KW-0812">Transmembrane</keyword>
<feature type="transmembrane region" description="Helical" evidence="2">
    <location>
        <begin position="98"/>
        <end position="119"/>
    </location>
</feature>
<evidence type="ECO:0000256" key="2">
    <source>
        <dbReference type="SAM" id="Phobius"/>
    </source>
</evidence>
<feature type="transmembrane region" description="Helical" evidence="2">
    <location>
        <begin position="12"/>
        <end position="34"/>
    </location>
</feature>
<feature type="compositionally biased region" description="Low complexity" evidence="1">
    <location>
        <begin position="184"/>
        <end position="208"/>
    </location>
</feature>
<protein>
    <submittedName>
        <fullName evidence="3">DUF308 domain-containing protein</fullName>
    </submittedName>
</protein>
<name>A0ABY4BVY6_9MICO</name>
<dbReference type="Proteomes" id="UP000832097">
    <property type="component" value="Chromosome"/>
</dbReference>
<keyword evidence="2" id="KW-1133">Transmembrane helix</keyword>
<feature type="transmembrane region" description="Helical" evidence="2">
    <location>
        <begin position="40"/>
        <end position="63"/>
    </location>
</feature>
<proteinExistence type="predicted"/>
<reference evidence="3 4" key="1">
    <citation type="submission" date="2022-03" db="EMBL/GenBank/DDBJ databases">
        <title>Mucilaginibacter sp. isolated from the gut of Protaetia brevitarsis seulensis larvae.</title>
        <authorList>
            <person name="Won M."/>
            <person name="Kim S.-J."/>
            <person name="Kwon S.-W."/>
        </authorList>
    </citation>
    <scope>NUCLEOTIDE SEQUENCE [LARGE SCALE GENOMIC DNA]</scope>
    <source>
        <strain evidence="3 4">CFWR-12</strain>
    </source>
</reference>
<sequence>MAEVHDAAPSTAGSWVVPVVRGILALVPAVVITFNQDHSPALGLGVFGWWAVVAGAVVGALALRLQPDRVVRGVSAVTAVVTVVAGVLALTLPSSLPVLLYLVSVWAAVTGFTELYLGLRGRGRAPEARDWMTVGAFTALLAILFLLLPPDAVTAVGFLGAYFVIVGVALLIGGFSLKWAASRPAPDAPQASPTAASPEASAPETEQS</sequence>
<evidence type="ECO:0000313" key="3">
    <source>
        <dbReference type="EMBL" id="UOE43350.1"/>
    </source>
</evidence>